<name>A0AAW6U8L8_9BACT</name>
<evidence type="ECO:0000313" key="6">
    <source>
        <dbReference type="EMBL" id="MDI6451393.1"/>
    </source>
</evidence>
<feature type="signal peptide" evidence="4">
    <location>
        <begin position="1"/>
        <end position="25"/>
    </location>
</feature>
<evidence type="ECO:0000259" key="5">
    <source>
        <dbReference type="Pfam" id="PF22244"/>
    </source>
</evidence>
<gene>
    <name evidence="6" type="ORF">QJ522_20190</name>
</gene>
<dbReference type="Pfam" id="PF22244">
    <property type="entry name" value="GCE_fung"/>
    <property type="match status" value="1"/>
</dbReference>
<evidence type="ECO:0000256" key="2">
    <source>
        <dbReference type="ARBA" id="ARBA00022729"/>
    </source>
</evidence>
<comment type="caution">
    <text evidence="6">The sequence shown here is derived from an EMBL/GenBank/DDBJ whole genome shotgun (WGS) entry which is preliminary data.</text>
</comment>
<sequence length="427" mass="47565">MFARQHLIRATVFTALLTLACCAGAQEANYDEAKVPKYTLPDPLVCLDGTKVTDAATWSQKRRPEIFRLFEEHVYGRSPGRPEQMTYMTTSISRSALAGKATRKEVTVYFNGRQQDPNMTILIYLPNERTGPIPLFVGLNFQGNHTIHTDPAISITKSWTRDNQAGNRATEAGRGRAAGRWPIEQIVGRGYGLATIYYGDIDPDFDDGFQNGVHPLFYKPGQTRPGPDEWGSIAAWAWGLSRAMDYFETDPDIDQTRVAVMGHSRLGKTSLWAGAADERFAIVISNNSGCGGAALSRREFGETVKRINTVFPHWFCDHFTKYNDNVAACPVDQHMLIALMAPRPVYVASAEEDRWADPRGEFLSAKGADPVYKLLGTDGLPADTMPEVNRPAVGTIGYHIRSGGHNVTDYDWQQYMDFADKHYRGTK</sequence>
<feature type="chain" id="PRO_5043319505" description="4-O-methyl-glucuronoyl methylesterase-like domain-containing protein" evidence="4">
    <location>
        <begin position="26"/>
        <end position="427"/>
    </location>
</feature>
<dbReference type="AlphaFoldDB" id="A0AAW6U8L8"/>
<dbReference type="InterPro" id="IPR054579">
    <property type="entry name" value="GCE-like_dom"/>
</dbReference>
<reference evidence="6" key="1">
    <citation type="submission" date="2023-05" db="EMBL/GenBank/DDBJ databases">
        <title>Anaerotaeda fermentans gen. nov., sp. nov., a novel anaerobic planctomycete of the new family within the order Sedimentisphaerales isolated from Taman Peninsula, Russia.</title>
        <authorList>
            <person name="Khomyakova M.A."/>
            <person name="Merkel A.Y."/>
            <person name="Slobodkin A.I."/>
        </authorList>
    </citation>
    <scope>NUCLEOTIDE SEQUENCE</scope>
    <source>
        <strain evidence="6">M17dextr</strain>
    </source>
</reference>
<evidence type="ECO:0000256" key="4">
    <source>
        <dbReference type="SAM" id="SignalP"/>
    </source>
</evidence>
<dbReference type="PROSITE" id="PS51257">
    <property type="entry name" value="PROKAR_LIPOPROTEIN"/>
    <property type="match status" value="1"/>
</dbReference>
<keyword evidence="7" id="KW-1185">Reference proteome</keyword>
<accession>A0AAW6U8L8</accession>
<keyword evidence="2 4" id="KW-0732">Signal</keyword>
<dbReference type="Gene3D" id="3.40.50.1820">
    <property type="entry name" value="alpha/beta hydrolase"/>
    <property type="match status" value="1"/>
</dbReference>
<dbReference type="EMBL" id="JASCXX010000034">
    <property type="protein sequence ID" value="MDI6451393.1"/>
    <property type="molecule type" value="Genomic_DNA"/>
</dbReference>
<protein>
    <recommendedName>
        <fullName evidence="5">4-O-methyl-glucuronoyl methylesterase-like domain-containing protein</fullName>
    </recommendedName>
</protein>
<feature type="domain" description="4-O-methyl-glucuronoyl methylesterase-like" evidence="5">
    <location>
        <begin position="229"/>
        <end position="376"/>
    </location>
</feature>
<organism evidence="6 7">
    <name type="scientific">Anaerobaca lacustris</name>
    <dbReference type="NCBI Taxonomy" id="3044600"/>
    <lineage>
        <taxon>Bacteria</taxon>
        <taxon>Pseudomonadati</taxon>
        <taxon>Planctomycetota</taxon>
        <taxon>Phycisphaerae</taxon>
        <taxon>Sedimentisphaerales</taxon>
        <taxon>Anaerobacaceae</taxon>
        <taxon>Anaerobaca</taxon>
    </lineage>
</organism>
<evidence type="ECO:0000256" key="1">
    <source>
        <dbReference type="ARBA" id="ARBA00022487"/>
    </source>
</evidence>
<dbReference type="GO" id="GO:0052689">
    <property type="term" value="F:carboxylic ester hydrolase activity"/>
    <property type="evidence" value="ECO:0007669"/>
    <property type="project" value="UniProtKB-KW"/>
</dbReference>
<dbReference type="SUPFAM" id="SSF53474">
    <property type="entry name" value="alpha/beta-Hydrolases"/>
    <property type="match status" value="1"/>
</dbReference>
<keyword evidence="3" id="KW-0378">Hydrolase</keyword>
<dbReference type="Proteomes" id="UP001431776">
    <property type="component" value="Unassembled WGS sequence"/>
</dbReference>
<dbReference type="InterPro" id="IPR029058">
    <property type="entry name" value="AB_hydrolase_fold"/>
</dbReference>
<keyword evidence="1" id="KW-0719">Serine esterase</keyword>
<evidence type="ECO:0000256" key="3">
    <source>
        <dbReference type="ARBA" id="ARBA00022801"/>
    </source>
</evidence>
<dbReference type="RefSeq" id="WP_349246801.1">
    <property type="nucleotide sequence ID" value="NZ_JASCXX010000034.1"/>
</dbReference>
<evidence type="ECO:0000313" key="7">
    <source>
        <dbReference type="Proteomes" id="UP001431776"/>
    </source>
</evidence>
<proteinExistence type="predicted"/>